<reference evidence="1" key="1">
    <citation type="journal article" date="2023" name="Mol. Phylogenet. Evol.">
        <title>Genome-scale phylogeny and comparative genomics of the fungal order Sordariales.</title>
        <authorList>
            <person name="Hensen N."/>
            <person name="Bonometti L."/>
            <person name="Westerberg I."/>
            <person name="Brannstrom I.O."/>
            <person name="Guillou S."/>
            <person name="Cros-Aarteil S."/>
            <person name="Calhoun S."/>
            <person name="Haridas S."/>
            <person name="Kuo A."/>
            <person name="Mondo S."/>
            <person name="Pangilinan J."/>
            <person name="Riley R."/>
            <person name="LaButti K."/>
            <person name="Andreopoulos B."/>
            <person name="Lipzen A."/>
            <person name="Chen C."/>
            <person name="Yan M."/>
            <person name="Daum C."/>
            <person name="Ng V."/>
            <person name="Clum A."/>
            <person name="Steindorff A."/>
            <person name="Ohm R.A."/>
            <person name="Martin F."/>
            <person name="Silar P."/>
            <person name="Natvig D.O."/>
            <person name="Lalanne C."/>
            <person name="Gautier V."/>
            <person name="Ament-Velasquez S.L."/>
            <person name="Kruys A."/>
            <person name="Hutchinson M.I."/>
            <person name="Powell A.J."/>
            <person name="Barry K."/>
            <person name="Miller A.N."/>
            <person name="Grigoriev I.V."/>
            <person name="Debuchy R."/>
            <person name="Gladieux P."/>
            <person name="Hiltunen Thoren M."/>
            <person name="Johannesson H."/>
        </authorList>
    </citation>
    <scope>NUCLEOTIDE SEQUENCE</scope>
    <source>
        <strain evidence="1">CBS 757.83</strain>
    </source>
</reference>
<gene>
    <name evidence="1" type="ORF">N658DRAFT_21768</name>
</gene>
<accession>A0AAN6T622</accession>
<name>A0AAN6T622_9PEZI</name>
<evidence type="ECO:0000313" key="2">
    <source>
        <dbReference type="Proteomes" id="UP001305647"/>
    </source>
</evidence>
<dbReference type="Proteomes" id="UP001305647">
    <property type="component" value="Unassembled WGS sequence"/>
</dbReference>
<proteinExistence type="predicted"/>
<comment type="caution">
    <text evidence="1">The sequence shown here is derived from an EMBL/GenBank/DDBJ whole genome shotgun (WGS) entry which is preliminary data.</text>
</comment>
<keyword evidence="2" id="KW-1185">Reference proteome</keyword>
<protein>
    <submittedName>
        <fullName evidence="1">Uncharacterized protein</fullName>
    </submittedName>
</protein>
<sequence>MHGGRMLASWGARGNLSQCSGGLGLAGSELPVIAQAGGAESGSGTAIRQVRQRNTLVPTGSVHLQALVGGGREGRRVRVVMMRMMRILLDCANWSAAFGTTTPPNGPRGMCRVSATLRWGRQWSRTEMWRASSRVENNGVPKREWGPEKWEAILPLVGSLRLTDPESLTTLARFVHLHCIQATGPELPGSV</sequence>
<dbReference type="EMBL" id="MU863624">
    <property type="protein sequence ID" value="KAK4106525.1"/>
    <property type="molecule type" value="Genomic_DNA"/>
</dbReference>
<dbReference type="AlphaFoldDB" id="A0AAN6T622"/>
<organism evidence="1 2">
    <name type="scientific">Parathielavia hyrcaniae</name>
    <dbReference type="NCBI Taxonomy" id="113614"/>
    <lineage>
        <taxon>Eukaryota</taxon>
        <taxon>Fungi</taxon>
        <taxon>Dikarya</taxon>
        <taxon>Ascomycota</taxon>
        <taxon>Pezizomycotina</taxon>
        <taxon>Sordariomycetes</taxon>
        <taxon>Sordariomycetidae</taxon>
        <taxon>Sordariales</taxon>
        <taxon>Chaetomiaceae</taxon>
        <taxon>Parathielavia</taxon>
    </lineage>
</organism>
<evidence type="ECO:0000313" key="1">
    <source>
        <dbReference type="EMBL" id="KAK4106525.1"/>
    </source>
</evidence>
<reference evidence="1" key="2">
    <citation type="submission" date="2023-05" db="EMBL/GenBank/DDBJ databases">
        <authorList>
            <consortium name="Lawrence Berkeley National Laboratory"/>
            <person name="Steindorff A."/>
            <person name="Hensen N."/>
            <person name="Bonometti L."/>
            <person name="Westerberg I."/>
            <person name="Brannstrom I.O."/>
            <person name="Guillou S."/>
            <person name="Cros-Aarteil S."/>
            <person name="Calhoun S."/>
            <person name="Haridas S."/>
            <person name="Kuo A."/>
            <person name="Mondo S."/>
            <person name="Pangilinan J."/>
            <person name="Riley R."/>
            <person name="Labutti K."/>
            <person name="Andreopoulos B."/>
            <person name="Lipzen A."/>
            <person name="Chen C."/>
            <person name="Yanf M."/>
            <person name="Daum C."/>
            <person name="Ng V."/>
            <person name="Clum A."/>
            <person name="Ohm R."/>
            <person name="Martin F."/>
            <person name="Silar P."/>
            <person name="Natvig D."/>
            <person name="Lalanne C."/>
            <person name="Gautier V."/>
            <person name="Ament-Velasquez S.L."/>
            <person name="Kruys A."/>
            <person name="Hutchinson M.I."/>
            <person name="Powell A.J."/>
            <person name="Barry K."/>
            <person name="Miller A.N."/>
            <person name="Grigoriev I.V."/>
            <person name="Debuchy R."/>
            <person name="Gladieux P."/>
            <person name="Thoren M.H."/>
            <person name="Johannesson H."/>
        </authorList>
    </citation>
    <scope>NUCLEOTIDE SEQUENCE</scope>
    <source>
        <strain evidence="1">CBS 757.83</strain>
    </source>
</reference>